<dbReference type="SUPFAM" id="SSF109604">
    <property type="entry name" value="HD-domain/PDEase-like"/>
    <property type="match status" value="1"/>
</dbReference>
<dbReference type="STRING" id="1938817.SAMN06296008_11285"/>
<feature type="transmembrane region" description="Helical" evidence="1">
    <location>
        <begin position="157"/>
        <end position="181"/>
    </location>
</feature>
<dbReference type="InterPro" id="IPR052020">
    <property type="entry name" value="Cyclic_di-GMP/3'3'-cGAMP_PDE"/>
</dbReference>
<organism evidence="3 4">
    <name type="scientific">Polynucleobacter kasalickyi</name>
    <dbReference type="NCBI Taxonomy" id="1938817"/>
    <lineage>
        <taxon>Bacteria</taxon>
        <taxon>Pseudomonadati</taxon>
        <taxon>Pseudomonadota</taxon>
        <taxon>Betaproteobacteria</taxon>
        <taxon>Burkholderiales</taxon>
        <taxon>Burkholderiaceae</taxon>
        <taxon>Polynucleobacter</taxon>
    </lineage>
</organism>
<feature type="transmembrane region" description="Helical" evidence="1">
    <location>
        <begin position="126"/>
        <end position="145"/>
    </location>
</feature>
<gene>
    <name evidence="3" type="ORF">SAMN06296008_11285</name>
</gene>
<evidence type="ECO:0000256" key="1">
    <source>
        <dbReference type="SAM" id="Phobius"/>
    </source>
</evidence>
<evidence type="ECO:0000313" key="4">
    <source>
        <dbReference type="Proteomes" id="UP000192708"/>
    </source>
</evidence>
<dbReference type="Pfam" id="PF13487">
    <property type="entry name" value="HD_5"/>
    <property type="match status" value="1"/>
</dbReference>
<dbReference type="PANTHER" id="PTHR45228">
    <property type="entry name" value="CYCLIC DI-GMP PHOSPHODIESTERASE TM_0186-RELATED"/>
    <property type="match status" value="1"/>
</dbReference>
<dbReference type="AlphaFoldDB" id="A0A1W2BF03"/>
<protein>
    <submittedName>
        <fullName evidence="3">HD domain-containing protein</fullName>
    </submittedName>
</protein>
<dbReference type="RefSeq" id="WP_084284905.1">
    <property type="nucleotide sequence ID" value="NZ_FWXJ01000012.1"/>
</dbReference>
<keyword evidence="4" id="KW-1185">Reference proteome</keyword>
<dbReference type="GO" id="GO:0008081">
    <property type="term" value="F:phosphoric diester hydrolase activity"/>
    <property type="evidence" value="ECO:0007669"/>
    <property type="project" value="UniProtKB-ARBA"/>
</dbReference>
<dbReference type="SMART" id="SM00471">
    <property type="entry name" value="HDc"/>
    <property type="match status" value="1"/>
</dbReference>
<reference evidence="3 4" key="1">
    <citation type="submission" date="2017-04" db="EMBL/GenBank/DDBJ databases">
        <authorList>
            <person name="Afonso C.L."/>
            <person name="Miller P.J."/>
            <person name="Scott M.A."/>
            <person name="Spackman E."/>
            <person name="Goraichik I."/>
            <person name="Dimitrov K.M."/>
            <person name="Suarez D.L."/>
            <person name="Swayne D.E."/>
        </authorList>
    </citation>
    <scope>NUCLEOTIDE SEQUENCE [LARGE SCALE GENOMIC DNA]</scope>
    <source>
        <strain evidence="3 4">VK13</strain>
    </source>
</reference>
<accession>A0A1W2BF03</accession>
<feature type="domain" description="HD-GYP" evidence="2">
    <location>
        <begin position="241"/>
        <end position="452"/>
    </location>
</feature>
<name>A0A1W2BF03_9BURK</name>
<feature type="transmembrane region" description="Helical" evidence="1">
    <location>
        <begin position="97"/>
        <end position="120"/>
    </location>
</feature>
<evidence type="ECO:0000259" key="2">
    <source>
        <dbReference type="PROSITE" id="PS51832"/>
    </source>
</evidence>
<dbReference type="InterPro" id="IPR003607">
    <property type="entry name" value="HD/PDEase_dom"/>
</dbReference>
<evidence type="ECO:0000313" key="3">
    <source>
        <dbReference type="EMBL" id="SMC70928.1"/>
    </source>
</evidence>
<feature type="transmembrane region" description="Helical" evidence="1">
    <location>
        <begin position="193"/>
        <end position="214"/>
    </location>
</feature>
<dbReference type="EMBL" id="FWXJ01000012">
    <property type="protein sequence ID" value="SMC70928.1"/>
    <property type="molecule type" value="Genomic_DNA"/>
</dbReference>
<keyword evidence="1" id="KW-0472">Membrane</keyword>
<proteinExistence type="predicted"/>
<dbReference type="InterPro" id="IPR037522">
    <property type="entry name" value="HD_GYP_dom"/>
</dbReference>
<feature type="transmembrane region" description="Helical" evidence="1">
    <location>
        <begin position="6"/>
        <end position="28"/>
    </location>
</feature>
<dbReference type="CDD" id="cd00077">
    <property type="entry name" value="HDc"/>
    <property type="match status" value="1"/>
</dbReference>
<keyword evidence="1" id="KW-0812">Transmembrane</keyword>
<dbReference type="PROSITE" id="PS51832">
    <property type="entry name" value="HD_GYP"/>
    <property type="match status" value="1"/>
</dbReference>
<feature type="transmembrane region" description="Helical" evidence="1">
    <location>
        <begin position="40"/>
        <end position="57"/>
    </location>
</feature>
<dbReference type="Proteomes" id="UP000192708">
    <property type="component" value="Unassembled WGS sequence"/>
</dbReference>
<sequence>MNSTAYIIYTIFLFFGMFSFAGAVLLLAQFKNERPEYVTAWIVGSLLLGVATVLLAMKDFIPEFYSYRLGNGVNAAGSVYFLYSCLSLLGKKLHFKVIALQAILVTIIFTMILEVVGQLIDIRYRPAVVALNAFLFNFFTTIVIFKYNQLRKVPFSFVLGMTSTLISTIWFLRFNFVMFFGVGYAFDGGSLNLITFTLLLVLSIARFMLFIAMVTSIEWGKKEDLITENYLMKIELAQKKVNQTETQYLETLNALAKARDDETGNHIIRTQHYVRLLCERLRLSLHYLNQINDEYIDLLFQAAPLHDIGKIGIPDQILLKKGPLTDNEWTVMKTHTLIGEAVLSSTELHKTEQSSVISKAIKIAGGHHEKWDGTGYPRGLAGQNIPLEARIMSLADMYDALVNKRVYKKAWSHEDAVKEIISKSGNQFDPLIVEAFVAEQANFNAIAIEFREEST</sequence>
<dbReference type="PANTHER" id="PTHR45228:SF5">
    <property type="entry name" value="CYCLIC DI-GMP PHOSPHODIESTERASE VC_1348-RELATED"/>
    <property type="match status" value="1"/>
</dbReference>
<keyword evidence="1" id="KW-1133">Transmembrane helix</keyword>
<dbReference type="Gene3D" id="1.10.3210.10">
    <property type="entry name" value="Hypothetical protein af1432"/>
    <property type="match status" value="1"/>
</dbReference>
<feature type="transmembrane region" description="Helical" evidence="1">
    <location>
        <begin position="69"/>
        <end position="90"/>
    </location>
</feature>
<dbReference type="OrthoDB" id="9774747at2"/>